<evidence type="ECO:0000256" key="2">
    <source>
        <dbReference type="ARBA" id="ARBA00022801"/>
    </source>
</evidence>
<dbReference type="RefSeq" id="WP_073186243.1">
    <property type="nucleotide sequence ID" value="NZ_FQZG01000011.1"/>
</dbReference>
<dbReference type="Pfam" id="PF00149">
    <property type="entry name" value="Metallophos"/>
    <property type="match status" value="1"/>
</dbReference>
<dbReference type="PANTHER" id="PTHR31302:SF31">
    <property type="entry name" value="PHOSPHODIESTERASE YAEI"/>
    <property type="match status" value="1"/>
</dbReference>
<evidence type="ECO:0000259" key="3">
    <source>
        <dbReference type="Pfam" id="PF00149"/>
    </source>
</evidence>
<dbReference type="PANTHER" id="PTHR31302">
    <property type="entry name" value="TRANSMEMBRANE PROTEIN WITH METALLOPHOSPHOESTERASE DOMAIN-RELATED"/>
    <property type="match status" value="1"/>
</dbReference>
<keyword evidence="1" id="KW-0479">Metal-binding</keyword>
<evidence type="ECO:0000313" key="4">
    <source>
        <dbReference type="EMBL" id="SHI65771.1"/>
    </source>
</evidence>
<protein>
    <recommendedName>
        <fullName evidence="3">Calcineurin-like phosphoesterase domain-containing protein</fullName>
    </recommendedName>
</protein>
<dbReference type="SUPFAM" id="SSF56300">
    <property type="entry name" value="Metallo-dependent phosphatases"/>
    <property type="match status" value="1"/>
</dbReference>
<proteinExistence type="predicted"/>
<organism evidence="4 5">
    <name type="scientific">Tessaracoccus bendigoensis DSM 12906</name>
    <dbReference type="NCBI Taxonomy" id="1123357"/>
    <lineage>
        <taxon>Bacteria</taxon>
        <taxon>Bacillati</taxon>
        <taxon>Actinomycetota</taxon>
        <taxon>Actinomycetes</taxon>
        <taxon>Propionibacteriales</taxon>
        <taxon>Propionibacteriaceae</taxon>
        <taxon>Tessaracoccus</taxon>
    </lineage>
</organism>
<dbReference type="GO" id="GO:0008758">
    <property type="term" value="F:UDP-2,3-diacylglucosamine hydrolase activity"/>
    <property type="evidence" value="ECO:0007669"/>
    <property type="project" value="TreeGrafter"/>
</dbReference>
<feature type="domain" description="Calcineurin-like phosphoesterase" evidence="3">
    <location>
        <begin position="39"/>
        <end position="201"/>
    </location>
</feature>
<gene>
    <name evidence="4" type="ORF">SAMN02745244_00777</name>
</gene>
<dbReference type="CDD" id="cd07385">
    <property type="entry name" value="MPP_YkuE_C"/>
    <property type="match status" value="1"/>
</dbReference>
<dbReference type="Gene3D" id="3.60.21.10">
    <property type="match status" value="1"/>
</dbReference>
<dbReference type="GO" id="GO:0016020">
    <property type="term" value="C:membrane"/>
    <property type="evidence" value="ECO:0007669"/>
    <property type="project" value="GOC"/>
</dbReference>
<dbReference type="AlphaFoldDB" id="A0A1M6CY31"/>
<evidence type="ECO:0000313" key="5">
    <source>
        <dbReference type="Proteomes" id="UP000184512"/>
    </source>
</evidence>
<keyword evidence="2" id="KW-0378">Hydrolase</keyword>
<dbReference type="STRING" id="1123357.SAMN02745244_00777"/>
<dbReference type="InterPro" id="IPR004843">
    <property type="entry name" value="Calcineurin-like_PHP"/>
</dbReference>
<sequence>MATAVLLVGVLTVWRATWEVRHTKLNETTYASAELSGELRVLQITDFHNLPRAGQVDSIVDLARGAEPDLIALTGDLINTHNETLDPVRQLLDGLARIDAPRFYVDGNHDHWSSDQQALHALLDEYGVTVLVNESLIFDGDFGRVQLVGVDDYFSGHGDLARAVSGLPQEAFRLALTHSPDLLPVLDDAGVDYALCGHTHGGQVRLPLLGALYQPGGDWFPKISKGPYTEGGSTLYVDSGVGVTGPPFRLFNQSQVTLHRIGSGL</sequence>
<dbReference type="InterPro" id="IPR051158">
    <property type="entry name" value="Metallophosphoesterase_sf"/>
</dbReference>
<reference evidence="4 5" key="1">
    <citation type="submission" date="2016-11" db="EMBL/GenBank/DDBJ databases">
        <authorList>
            <person name="Jaros S."/>
            <person name="Januszkiewicz K."/>
            <person name="Wedrychowicz H."/>
        </authorList>
    </citation>
    <scope>NUCLEOTIDE SEQUENCE [LARGE SCALE GENOMIC DNA]</scope>
    <source>
        <strain evidence="4 5">DSM 12906</strain>
    </source>
</reference>
<dbReference type="Proteomes" id="UP000184512">
    <property type="component" value="Unassembled WGS sequence"/>
</dbReference>
<keyword evidence="5" id="KW-1185">Reference proteome</keyword>
<name>A0A1M6CY31_9ACTN</name>
<evidence type="ECO:0000256" key="1">
    <source>
        <dbReference type="ARBA" id="ARBA00022723"/>
    </source>
</evidence>
<dbReference type="GO" id="GO:0046872">
    <property type="term" value="F:metal ion binding"/>
    <property type="evidence" value="ECO:0007669"/>
    <property type="project" value="UniProtKB-KW"/>
</dbReference>
<accession>A0A1M6CY31</accession>
<dbReference type="EMBL" id="FQZG01000011">
    <property type="protein sequence ID" value="SHI65771.1"/>
    <property type="molecule type" value="Genomic_DNA"/>
</dbReference>
<dbReference type="InterPro" id="IPR029052">
    <property type="entry name" value="Metallo-depent_PP-like"/>
</dbReference>
<dbReference type="GO" id="GO:0009245">
    <property type="term" value="P:lipid A biosynthetic process"/>
    <property type="evidence" value="ECO:0007669"/>
    <property type="project" value="TreeGrafter"/>
</dbReference>